<evidence type="ECO:0000313" key="3">
    <source>
        <dbReference type="Proteomes" id="UP001303760"/>
    </source>
</evidence>
<sequence>MHKLSILSSAILGISGSALARLSVWNTDDCSGAPATNWNTYPIGFFDGQVRGCEYFIASSGQAGPPTTFQSLMFDASDAACNLTIYSIANCKDGVALSIEAGECASIPDGSIAAYVRRC</sequence>
<dbReference type="Proteomes" id="UP001303760">
    <property type="component" value="Unassembled WGS sequence"/>
</dbReference>
<keyword evidence="1" id="KW-0732">Signal</keyword>
<evidence type="ECO:0000256" key="1">
    <source>
        <dbReference type="SAM" id="SignalP"/>
    </source>
</evidence>
<evidence type="ECO:0000313" key="2">
    <source>
        <dbReference type="EMBL" id="KAK4234097.1"/>
    </source>
</evidence>
<accession>A0AAN7C3J4</accession>
<gene>
    <name evidence="2" type="ORF">C8A03DRAFT_38139</name>
</gene>
<dbReference type="AlphaFoldDB" id="A0AAN7C3J4"/>
<proteinExistence type="predicted"/>
<reference evidence="2" key="1">
    <citation type="journal article" date="2023" name="Mol. Phylogenet. Evol.">
        <title>Genome-scale phylogeny and comparative genomics of the fungal order Sordariales.</title>
        <authorList>
            <person name="Hensen N."/>
            <person name="Bonometti L."/>
            <person name="Westerberg I."/>
            <person name="Brannstrom I.O."/>
            <person name="Guillou S."/>
            <person name="Cros-Aarteil S."/>
            <person name="Calhoun S."/>
            <person name="Haridas S."/>
            <person name="Kuo A."/>
            <person name="Mondo S."/>
            <person name="Pangilinan J."/>
            <person name="Riley R."/>
            <person name="LaButti K."/>
            <person name="Andreopoulos B."/>
            <person name="Lipzen A."/>
            <person name="Chen C."/>
            <person name="Yan M."/>
            <person name="Daum C."/>
            <person name="Ng V."/>
            <person name="Clum A."/>
            <person name="Steindorff A."/>
            <person name="Ohm R.A."/>
            <person name="Martin F."/>
            <person name="Silar P."/>
            <person name="Natvig D.O."/>
            <person name="Lalanne C."/>
            <person name="Gautier V."/>
            <person name="Ament-Velasquez S.L."/>
            <person name="Kruys A."/>
            <person name="Hutchinson M.I."/>
            <person name="Powell A.J."/>
            <person name="Barry K."/>
            <person name="Miller A.N."/>
            <person name="Grigoriev I.V."/>
            <person name="Debuchy R."/>
            <person name="Gladieux P."/>
            <person name="Hiltunen Thoren M."/>
            <person name="Johannesson H."/>
        </authorList>
    </citation>
    <scope>NUCLEOTIDE SEQUENCE</scope>
    <source>
        <strain evidence="2">CBS 532.94</strain>
    </source>
</reference>
<feature type="chain" id="PRO_5043051168" evidence="1">
    <location>
        <begin position="21"/>
        <end position="119"/>
    </location>
</feature>
<reference evidence="2" key="2">
    <citation type="submission" date="2023-05" db="EMBL/GenBank/DDBJ databases">
        <authorList>
            <consortium name="Lawrence Berkeley National Laboratory"/>
            <person name="Steindorff A."/>
            <person name="Hensen N."/>
            <person name="Bonometti L."/>
            <person name="Westerberg I."/>
            <person name="Brannstrom I.O."/>
            <person name="Guillou S."/>
            <person name="Cros-Aarteil S."/>
            <person name="Calhoun S."/>
            <person name="Haridas S."/>
            <person name="Kuo A."/>
            <person name="Mondo S."/>
            <person name="Pangilinan J."/>
            <person name="Riley R."/>
            <person name="Labutti K."/>
            <person name="Andreopoulos B."/>
            <person name="Lipzen A."/>
            <person name="Chen C."/>
            <person name="Yanf M."/>
            <person name="Daum C."/>
            <person name="Ng V."/>
            <person name="Clum A."/>
            <person name="Ohm R."/>
            <person name="Martin F."/>
            <person name="Silar P."/>
            <person name="Natvig D."/>
            <person name="Lalanne C."/>
            <person name="Gautier V."/>
            <person name="Ament-Velasquez S.L."/>
            <person name="Kruys A."/>
            <person name="Hutchinson M.I."/>
            <person name="Powell A.J."/>
            <person name="Barry K."/>
            <person name="Miller A.N."/>
            <person name="Grigoriev I.V."/>
            <person name="Debuchy R."/>
            <person name="Gladieux P."/>
            <person name="Thoren M.H."/>
            <person name="Johannesson H."/>
        </authorList>
    </citation>
    <scope>NUCLEOTIDE SEQUENCE</scope>
    <source>
        <strain evidence="2">CBS 532.94</strain>
    </source>
</reference>
<name>A0AAN7C3J4_9PEZI</name>
<feature type="signal peptide" evidence="1">
    <location>
        <begin position="1"/>
        <end position="20"/>
    </location>
</feature>
<organism evidence="2 3">
    <name type="scientific">Achaetomium macrosporum</name>
    <dbReference type="NCBI Taxonomy" id="79813"/>
    <lineage>
        <taxon>Eukaryota</taxon>
        <taxon>Fungi</taxon>
        <taxon>Dikarya</taxon>
        <taxon>Ascomycota</taxon>
        <taxon>Pezizomycotina</taxon>
        <taxon>Sordariomycetes</taxon>
        <taxon>Sordariomycetidae</taxon>
        <taxon>Sordariales</taxon>
        <taxon>Chaetomiaceae</taxon>
        <taxon>Achaetomium</taxon>
    </lineage>
</organism>
<keyword evidence="3" id="KW-1185">Reference proteome</keyword>
<protein>
    <submittedName>
        <fullName evidence="2">Uncharacterized protein</fullName>
    </submittedName>
</protein>
<comment type="caution">
    <text evidence="2">The sequence shown here is derived from an EMBL/GenBank/DDBJ whole genome shotgun (WGS) entry which is preliminary data.</text>
</comment>
<dbReference type="EMBL" id="MU860417">
    <property type="protein sequence ID" value="KAK4234097.1"/>
    <property type="molecule type" value="Genomic_DNA"/>
</dbReference>